<dbReference type="AlphaFoldDB" id="A0A0D0NPX4"/>
<evidence type="ECO:0000313" key="2">
    <source>
        <dbReference type="EMBL" id="KIQ70310.1"/>
    </source>
</evidence>
<dbReference type="STRING" id="1123501.Wenmar_00685"/>
<reference evidence="2 3" key="1">
    <citation type="submission" date="2013-01" db="EMBL/GenBank/DDBJ databases">
        <authorList>
            <person name="Fiebig A."/>
            <person name="Goeker M."/>
            <person name="Klenk H.-P.P."/>
        </authorList>
    </citation>
    <scope>NUCLEOTIDE SEQUENCE [LARGE SCALE GENOMIC DNA]</scope>
    <source>
        <strain evidence="2 3">DSM 24838</strain>
    </source>
</reference>
<dbReference type="PANTHER" id="PTHR33121:SF70">
    <property type="entry name" value="SIGNALING PROTEIN YKOW"/>
    <property type="match status" value="1"/>
</dbReference>
<dbReference type="InterPro" id="IPR035919">
    <property type="entry name" value="EAL_sf"/>
</dbReference>
<dbReference type="Pfam" id="PF00563">
    <property type="entry name" value="EAL"/>
    <property type="match status" value="1"/>
</dbReference>
<dbReference type="SMART" id="SM00052">
    <property type="entry name" value="EAL"/>
    <property type="match status" value="1"/>
</dbReference>
<dbReference type="CDD" id="cd01948">
    <property type="entry name" value="EAL"/>
    <property type="match status" value="1"/>
</dbReference>
<comment type="caution">
    <text evidence="2">The sequence shown here is derived from an EMBL/GenBank/DDBJ whole genome shotgun (WGS) entry which is preliminary data.</text>
</comment>
<protein>
    <submittedName>
        <fullName evidence="2">EAL domain protein</fullName>
    </submittedName>
</protein>
<name>A0A0D0NPX4_9RHOB</name>
<proteinExistence type="predicted"/>
<organism evidence="2 3">
    <name type="scientific">Wenxinia marina DSM 24838</name>
    <dbReference type="NCBI Taxonomy" id="1123501"/>
    <lineage>
        <taxon>Bacteria</taxon>
        <taxon>Pseudomonadati</taxon>
        <taxon>Pseudomonadota</taxon>
        <taxon>Alphaproteobacteria</taxon>
        <taxon>Rhodobacterales</taxon>
        <taxon>Roseobacteraceae</taxon>
        <taxon>Wenxinia</taxon>
    </lineage>
</organism>
<dbReference type="Proteomes" id="UP000035100">
    <property type="component" value="Unassembled WGS sequence"/>
</dbReference>
<dbReference type="InterPro" id="IPR001633">
    <property type="entry name" value="EAL_dom"/>
</dbReference>
<dbReference type="PANTHER" id="PTHR33121">
    <property type="entry name" value="CYCLIC DI-GMP PHOSPHODIESTERASE PDEF"/>
    <property type="match status" value="1"/>
</dbReference>
<sequence>MSARSLADAAWRRVLDRWLADHADAAPRLILEMTEASAMLLPEITVRFMAEMQPKGVAFALDDFGAGAIALTHMKDFLFDLVKVDRRFGRTLDASADDQVVVAALLSIARQFEMFTVVQGIESVAAADAARDLAADCLQGFHVGVPRLSP</sequence>
<dbReference type="PATRIC" id="fig|1123501.6.peg.752"/>
<accession>A0A0D0NPX4</accession>
<dbReference type="InterPro" id="IPR050706">
    <property type="entry name" value="Cyclic-di-GMP_PDE-like"/>
</dbReference>
<dbReference type="Gene3D" id="3.20.20.450">
    <property type="entry name" value="EAL domain"/>
    <property type="match status" value="1"/>
</dbReference>
<dbReference type="eggNOG" id="COG2200">
    <property type="taxonomic scope" value="Bacteria"/>
</dbReference>
<dbReference type="GO" id="GO:0071111">
    <property type="term" value="F:cyclic-guanylate-specific phosphodiesterase activity"/>
    <property type="evidence" value="ECO:0007669"/>
    <property type="project" value="InterPro"/>
</dbReference>
<dbReference type="EMBL" id="AONG01000005">
    <property type="protein sequence ID" value="KIQ70310.1"/>
    <property type="molecule type" value="Genomic_DNA"/>
</dbReference>
<keyword evidence="3" id="KW-1185">Reference proteome</keyword>
<gene>
    <name evidence="2" type="ORF">Wenmar_00685</name>
</gene>
<dbReference type="OrthoDB" id="23692at2"/>
<feature type="domain" description="EAL" evidence="1">
    <location>
        <begin position="1"/>
        <end position="150"/>
    </location>
</feature>
<evidence type="ECO:0000259" key="1">
    <source>
        <dbReference type="PROSITE" id="PS50883"/>
    </source>
</evidence>
<dbReference type="SUPFAM" id="SSF141868">
    <property type="entry name" value="EAL domain-like"/>
    <property type="match status" value="1"/>
</dbReference>
<dbReference type="PROSITE" id="PS50883">
    <property type="entry name" value="EAL"/>
    <property type="match status" value="1"/>
</dbReference>
<evidence type="ECO:0000313" key="3">
    <source>
        <dbReference type="Proteomes" id="UP000035100"/>
    </source>
</evidence>